<organism evidence="2 3">
    <name type="scientific">Elysia marginata</name>
    <dbReference type="NCBI Taxonomy" id="1093978"/>
    <lineage>
        <taxon>Eukaryota</taxon>
        <taxon>Metazoa</taxon>
        <taxon>Spiralia</taxon>
        <taxon>Lophotrochozoa</taxon>
        <taxon>Mollusca</taxon>
        <taxon>Gastropoda</taxon>
        <taxon>Heterobranchia</taxon>
        <taxon>Euthyneura</taxon>
        <taxon>Panpulmonata</taxon>
        <taxon>Sacoglossa</taxon>
        <taxon>Placobranchoidea</taxon>
        <taxon>Plakobranchidae</taxon>
        <taxon>Elysia</taxon>
    </lineage>
</organism>
<evidence type="ECO:0000256" key="1">
    <source>
        <dbReference type="SAM" id="MobiDB-lite"/>
    </source>
</evidence>
<accession>A0AAV4JR74</accession>
<feature type="compositionally biased region" description="Basic and acidic residues" evidence="1">
    <location>
        <begin position="1"/>
        <end position="18"/>
    </location>
</feature>
<dbReference type="AlphaFoldDB" id="A0AAV4JR74"/>
<protein>
    <submittedName>
        <fullName evidence="2">Uncharacterized protein</fullName>
    </submittedName>
</protein>
<feature type="region of interest" description="Disordered" evidence="1">
    <location>
        <begin position="1"/>
        <end position="22"/>
    </location>
</feature>
<dbReference type="Proteomes" id="UP000762676">
    <property type="component" value="Unassembled WGS sequence"/>
</dbReference>
<comment type="caution">
    <text evidence="2">The sequence shown here is derived from an EMBL/GenBank/DDBJ whole genome shotgun (WGS) entry which is preliminary data.</text>
</comment>
<name>A0AAV4JR74_9GAST</name>
<keyword evidence="3" id="KW-1185">Reference proteome</keyword>
<feature type="region of interest" description="Disordered" evidence="1">
    <location>
        <begin position="39"/>
        <end position="83"/>
    </location>
</feature>
<proteinExistence type="predicted"/>
<dbReference type="EMBL" id="BMAT01014007">
    <property type="protein sequence ID" value="GFS24790.1"/>
    <property type="molecule type" value="Genomic_DNA"/>
</dbReference>
<sequence length="95" mass="11023">MREENLEKKKFHNPDQPRTRVTASRVSLVLRSSLISKKSQINKTRASSGATTRDFNRFSSKERRTDAGQQNHNRLPERQRLRARQSGTVLLLDFS</sequence>
<reference evidence="2 3" key="1">
    <citation type="journal article" date="2021" name="Elife">
        <title>Chloroplast acquisition without the gene transfer in kleptoplastic sea slugs, Plakobranchus ocellatus.</title>
        <authorList>
            <person name="Maeda T."/>
            <person name="Takahashi S."/>
            <person name="Yoshida T."/>
            <person name="Shimamura S."/>
            <person name="Takaki Y."/>
            <person name="Nagai Y."/>
            <person name="Toyoda A."/>
            <person name="Suzuki Y."/>
            <person name="Arimoto A."/>
            <person name="Ishii H."/>
            <person name="Satoh N."/>
            <person name="Nishiyama T."/>
            <person name="Hasebe M."/>
            <person name="Maruyama T."/>
            <person name="Minagawa J."/>
            <person name="Obokata J."/>
            <person name="Shigenobu S."/>
        </authorList>
    </citation>
    <scope>NUCLEOTIDE SEQUENCE [LARGE SCALE GENOMIC DNA]</scope>
</reference>
<gene>
    <name evidence="2" type="ORF">ElyMa_007012100</name>
</gene>
<evidence type="ECO:0000313" key="3">
    <source>
        <dbReference type="Proteomes" id="UP000762676"/>
    </source>
</evidence>
<feature type="compositionally biased region" description="Basic and acidic residues" evidence="1">
    <location>
        <begin position="54"/>
        <end position="66"/>
    </location>
</feature>
<evidence type="ECO:0000313" key="2">
    <source>
        <dbReference type="EMBL" id="GFS24790.1"/>
    </source>
</evidence>
<feature type="compositionally biased region" description="Polar residues" evidence="1">
    <location>
        <begin position="41"/>
        <end position="53"/>
    </location>
</feature>